<dbReference type="Proteomes" id="UP000762676">
    <property type="component" value="Unassembled WGS sequence"/>
</dbReference>
<dbReference type="AlphaFoldDB" id="A0AAV4EEW0"/>
<evidence type="ECO:0000313" key="1">
    <source>
        <dbReference type="EMBL" id="GFR59184.1"/>
    </source>
</evidence>
<name>A0AAV4EEW0_9GAST</name>
<comment type="caution">
    <text evidence="1">The sequence shown here is derived from an EMBL/GenBank/DDBJ whole genome shotgun (WGS) entry which is preliminary data.</text>
</comment>
<sequence>MTPSQFFDYFKEILNPLPMNEFYHSNVPGNDSQEDVIDNNSSNRGVFESLHEESSSCLNQQITSKEVEAALKKLKQGKASSCEGIGTNFYWRSGRRGFDSQPCHDAIALVKKFALNFSSPPSCKMGTQLQASHVLVCWGIGGAALWRHSYAE</sequence>
<dbReference type="EMBL" id="BMAT01003629">
    <property type="protein sequence ID" value="GFR59184.1"/>
    <property type="molecule type" value="Genomic_DNA"/>
</dbReference>
<keyword evidence="2" id="KW-1185">Reference proteome</keyword>
<protein>
    <submittedName>
        <fullName evidence="1">Uncharacterized protein</fullName>
    </submittedName>
</protein>
<evidence type="ECO:0000313" key="2">
    <source>
        <dbReference type="Proteomes" id="UP000762676"/>
    </source>
</evidence>
<organism evidence="1 2">
    <name type="scientific">Elysia marginata</name>
    <dbReference type="NCBI Taxonomy" id="1093978"/>
    <lineage>
        <taxon>Eukaryota</taxon>
        <taxon>Metazoa</taxon>
        <taxon>Spiralia</taxon>
        <taxon>Lophotrochozoa</taxon>
        <taxon>Mollusca</taxon>
        <taxon>Gastropoda</taxon>
        <taxon>Heterobranchia</taxon>
        <taxon>Euthyneura</taxon>
        <taxon>Panpulmonata</taxon>
        <taxon>Sacoglossa</taxon>
        <taxon>Placobranchoidea</taxon>
        <taxon>Plakobranchidae</taxon>
        <taxon>Elysia</taxon>
    </lineage>
</organism>
<accession>A0AAV4EEW0</accession>
<proteinExistence type="predicted"/>
<reference evidence="1 2" key="1">
    <citation type="journal article" date="2021" name="Elife">
        <title>Chloroplast acquisition without the gene transfer in kleptoplastic sea slugs, Plakobranchus ocellatus.</title>
        <authorList>
            <person name="Maeda T."/>
            <person name="Takahashi S."/>
            <person name="Yoshida T."/>
            <person name="Shimamura S."/>
            <person name="Takaki Y."/>
            <person name="Nagai Y."/>
            <person name="Toyoda A."/>
            <person name="Suzuki Y."/>
            <person name="Arimoto A."/>
            <person name="Ishii H."/>
            <person name="Satoh N."/>
            <person name="Nishiyama T."/>
            <person name="Hasebe M."/>
            <person name="Maruyama T."/>
            <person name="Minagawa J."/>
            <person name="Obokata J."/>
            <person name="Shigenobu S."/>
        </authorList>
    </citation>
    <scope>NUCLEOTIDE SEQUENCE [LARGE SCALE GENOMIC DNA]</scope>
</reference>
<gene>
    <name evidence="1" type="ORF">ElyMa_001788100</name>
</gene>